<sequence>MTSLKPIIGLTPVVALAAMLAAAPALAEEITVWDFKSGDPNLASYFDTVKSTFEAAHPGVTVSYVMQPHDQYYTLLGTALAADAGPDVFLMNGGAQAKARLGSLLRLDDKAPDLVAKLAGREEFQGPDGGLYALPITLQGFVVYYNRKLYAQAGLDPDKPPTTWAGLQQVCEAFKAKGGVPCFVMGNKEGFGAEFFFSAVAATSLTAEQQADFAAGRLKWSSPPIKAILQAWVETGKAGWYQPGANSTAKFMDEYEMFMRGDGANTIGLLSDVAHWKQFGEMMGVEAVGVFRHPSPTVAADKREGDPKIPVSGGIGYGVNRNSGKRDLAVDLVKTFASAGPIRTFVHDAGVVPADTTVTLDGLDNPALKQIQPWLASAAAPTAHANSSAAELEEWHRQSQRLLNGETSVDAAAAALDAVQARAKPQM</sequence>
<comment type="similarity">
    <text evidence="2">Belongs to the bacterial solute-binding protein 1 family.</text>
</comment>
<evidence type="ECO:0000256" key="3">
    <source>
        <dbReference type="ARBA" id="ARBA00022764"/>
    </source>
</evidence>
<dbReference type="PANTHER" id="PTHR43649">
    <property type="entry name" value="ARABINOSE-BINDING PROTEIN-RELATED"/>
    <property type="match status" value="1"/>
</dbReference>
<keyword evidence="6" id="KW-1185">Reference proteome</keyword>
<proteinExistence type="inferred from homology"/>
<dbReference type="SUPFAM" id="SSF53850">
    <property type="entry name" value="Periplasmic binding protein-like II"/>
    <property type="match status" value="1"/>
</dbReference>
<name>A0ABU0JK89_9HYPH</name>
<gene>
    <name evidence="5" type="ORF">QO011_007743</name>
</gene>
<evidence type="ECO:0000313" key="6">
    <source>
        <dbReference type="Proteomes" id="UP001242480"/>
    </source>
</evidence>
<dbReference type="InterPro" id="IPR006059">
    <property type="entry name" value="SBP"/>
</dbReference>
<dbReference type="Gene3D" id="3.40.190.10">
    <property type="entry name" value="Periplasmic binding protein-like II"/>
    <property type="match status" value="2"/>
</dbReference>
<keyword evidence="4" id="KW-0732">Signal</keyword>
<dbReference type="InterPro" id="IPR050490">
    <property type="entry name" value="Bact_solute-bd_prot1"/>
</dbReference>
<keyword evidence="3" id="KW-0574">Periplasm</keyword>
<evidence type="ECO:0000256" key="4">
    <source>
        <dbReference type="SAM" id="SignalP"/>
    </source>
</evidence>
<feature type="chain" id="PRO_5047414412" evidence="4">
    <location>
        <begin position="28"/>
        <end position="427"/>
    </location>
</feature>
<comment type="caution">
    <text evidence="5">The sequence shown here is derived from an EMBL/GenBank/DDBJ whole genome shotgun (WGS) entry which is preliminary data.</text>
</comment>
<dbReference type="Pfam" id="PF01547">
    <property type="entry name" value="SBP_bac_1"/>
    <property type="match status" value="1"/>
</dbReference>
<dbReference type="EMBL" id="JAUSVX010000025">
    <property type="protein sequence ID" value="MDQ0474702.1"/>
    <property type="molecule type" value="Genomic_DNA"/>
</dbReference>
<evidence type="ECO:0000256" key="2">
    <source>
        <dbReference type="ARBA" id="ARBA00008520"/>
    </source>
</evidence>
<organism evidence="5 6">
    <name type="scientific">Labrys wisconsinensis</name>
    <dbReference type="NCBI Taxonomy" id="425677"/>
    <lineage>
        <taxon>Bacteria</taxon>
        <taxon>Pseudomonadati</taxon>
        <taxon>Pseudomonadota</taxon>
        <taxon>Alphaproteobacteria</taxon>
        <taxon>Hyphomicrobiales</taxon>
        <taxon>Xanthobacteraceae</taxon>
        <taxon>Labrys</taxon>
    </lineage>
</organism>
<reference evidence="5 6" key="1">
    <citation type="submission" date="2023-07" db="EMBL/GenBank/DDBJ databases">
        <title>Genomic Encyclopedia of Type Strains, Phase IV (KMG-IV): sequencing the most valuable type-strain genomes for metagenomic binning, comparative biology and taxonomic classification.</title>
        <authorList>
            <person name="Goeker M."/>
        </authorList>
    </citation>
    <scope>NUCLEOTIDE SEQUENCE [LARGE SCALE GENOMIC DNA]</scope>
    <source>
        <strain evidence="5 6">DSM 19619</strain>
    </source>
</reference>
<evidence type="ECO:0000313" key="5">
    <source>
        <dbReference type="EMBL" id="MDQ0474702.1"/>
    </source>
</evidence>
<dbReference type="PANTHER" id="PTHR43649:SF12">
    <property type="entry name" value="DIACETYLCHITOBIOSE BINDING PROTEIN DASA"/>
    <property type="match status" value="1"/>
</dbReference>
<feature type="signal peptide" evidence="4">
    <location>
        <begin position="1"/>
        <end position="27"/>
    </location>
</feature>
<accession>A0ABU0JK89</accession>
<evidence type="ECO:0000256" key="1">
    <source>
        <dbReference type="ARBA" id="ARBA00004418"/>
    </source>
</evidence>
<comment type="subcellular location">
    <subcellularLocation>
        <location evidence="1">Periplasm</location>
    </subcellularLocation>
</comment>
<dbReference type="Proteomes" id="UP001242480">
    <property type="component" value="Unassembled WGS sequence"/>
</dbReference>
<protein>
    <submittedName>
        <fullName evidence="5">ABC-type glycerol-3-phosphate transport system substrate-binding protein</fullName>
    </submittedName>
</protein>
<dbReference type="RefSeq" id="WP_307284766.1">
    <property type="nucleotide sequence ID" value="NZ_JAUSVX010000025.1"/>
</dbReference>